<dbReference type="PANTHER" id="PTHR46847:SF1">
    <property type="entry name" value="D-ALLOSE-BINDING PERIPLASMIC PROTEIN-RELATED"/>
    <property type="match status" value="1"/>
</dbReference>
<accession>A0A849IDH2</accession>
<evidence type="ECO:0000313" key="6">
    <source>
        <dbReference type="EMBL" id="NNM75281.1"/>
    </source>
</evidence>
<dbReference type="SUPFAM" id="SSF53822">
    <property type="entry name" value="Periplasmic binding protein-like I"/>
    <property type="match status" value="1"/>
</dbReference>
<dbReference type="Gene3D" id="3.40.50.2300">
    <property type="match status" value="2"/>
</dbReference>
<dbReference type="GO" id="GO:0030313">
    <property type="term" value="C:cell envelope"/>
    <property type="evidence" value="ECO:0007669"/>
    <property type="project" value="UniProtKB-SubCell"/>
</dbReference>
<dbReference type="CDD" id="cd01536">
    <property type="entry name" value="PBP1_ABC_sugar_binding-like"/>
    <property type="match status" value="1"/>
</dbReference>
<feature type="chain" id="PRO_5032703699" evidence="4">
    <location>
        <begin position="25"/>
        <end position="323"/>
    </location>
</feature>
<dbReference type="Proteomes" id="UP000564885">
    <property type="component" value="Unassembled WGS sequence"/>
</dbReference>
<dbReference type="RefSeq" id="WP_171220793.1">
    <property type="nucleotide sequence ID" value="NZ_JABEPP010000009.1"/>
</dbReference>
<feature type="domain" description="Periplasmic binding protein" evidence="5">
    <location>
        <begin position="30"/>
        <end position="282"/>
    </location>
</feature>
<feature type="signal peptide" evidence="4">
    <location>
        <begin position="1"/>
        <end position="24"/>
    </location>
</feature>
<evidence type="ECO:0000256" key="3">
    <source>
        <dbReference type="ARBA" id="ARBA00022729"/>
    </source>
</evidence>
<dbReference type="InterPro" id="IPR025997">
    <property type="entry name" value="SBP_2_dom"/>
</dbReference>
<protein>
    <submittedName>
        <fullName evidence="6">Sugar ABC transporter substrate-binding protein</fullName>
    </submittedName>
</protein>
<comment type="caution">
    <text evidence="6">The sequence shown here is derived from an EMBL/GenBank/DDBJ whole genome shotgun (WGS) entry which is preliminary data.</text>
</comment>
<comment type="similarity">
    <text evidence="2">Belongs to the bacterial solute-binding protein 2 family.</text>
</comment>
<evidence type="ECO:0000313" key="7">
    <source>
        <dbReference type="Proteomes" id="UP000564885"/>
    </source>
</evidence>
<dbReference type="AlphaFoldDB" id="A0A849IDH2"/>
<dbReference type="InterPro" id="IPR028082">
    <property type="entry name" value="Peripla_BP_I"/>
</dbReference>
<name>A0A849IDH2_9HYPH</name>
<dbReference type="Pfam" id="PF13407">
    <property type="entry name" value="Peripla_BP_4"/>
    <property type="match status" value="1"/>
</dbReference>
<keyword evidence="7" id="KW-1185">Reference proteome</keyword>
<evidence type="ECO:0000256" key="4">
    <source>
        <dbReference type="SAM" id="SignalP"/>
    </source>
</evidence>
<comment type="subcellular location">
    <subcellularLocation>
        <location evidence="1">Cell envelope</location>
    </subcellularLocation>
</comment>
<evidence type="ECO:0000256" key="1">
    <source>
        <dbReference type="ARBA" id="ARBA00004196"/>
    </source>
</evidence>
<dbReference type="PANTHER" id="PTHR46847">
    <property type="entry name" value="D-ALLOSE-BINDING PERIPLASMIC PROTEIN-RELATED"/>
    <property type="match status" value="1"/>
</dbReference>
<gene>
    <name evidence="6" type="ORF">HJG44_23255</name>
</gene>
<dbReference type="GO" id="GO:0030246">
    <property type="term" value="F:carbohydrate binding"/>
    <property type="evidence" value="ECO:0007669"/>
    <property type="project" value="UniProtKB-ARBA"/>
</dbReference>
<evidence type="ECO:0000259" key="5">
    <source>
        <dbReference type="Pfam" id="PF13407"/>
    </source>
</evidence>
<proteinExistence type="inferred from homology"/>
<keyword evidence="3 4" id="KW-0732">Signal</keyword>
<sequence>MMGLGSRLAGILLAGAILSSPAQADGEHLAVFTKNKLNPNYVAFRLGADRAAARLGARTTHRVPDKPDDAPEQIALLETTIREKPGAILLAPADDKALEPTVREINKAGIPLLGFVNKMAVGEFVTFVGSNDEEMGYETARYLLQHMRGKGTVVIVEGPSTAPTSRDRVRGFKRALAEHPGIRLLGSADGRYQTADADRAMTKLLAEHPQIDGVIAANDSMAIGVLAALDRAGRKAQVVGLNGTMEAARAIDEGRMLASEDYSGLVLGCLTAEAAIRHLRGQPVPKEIMLPVRIIDRANVAEWLVPVEQRACPEWDKVVRGNG</sequence>
<reference evidence="6 7" key="1">
    <citation type="submission" date="2020-04" db="EMBL/GenBank/DDBJ databases">
        <title>Enterovirga sp. isolate from soil.</title>
        <authorList>
            <person name="Chea S."/>
            <person name="Kim D.-U."/>
        </authorList>
    </citation>
    <scope>NUCLEOTIDE SEQUENCE [LARGE SCALE GENOMIC DNA]</scope>
    <source>
        <strain evidence="6 7">DB1703</strain>
    </source>
</reference>
<organism evidence="6 7">
    <name type="scientific">Enterovirga aerilata</name>
    <dbReference type="NCBI Taxonomy" id="2730920"/>
    <lineage>
        <taxon>Bacteria</taxon>
        <taxon>Pseudomonadati</taxon>
        <taxon>Pseudomonadota</taxon>
        <taxon>Alphaproteobacteria</taxon>
        <taxon>Hyphomicrobiales</taxon>
        <taxon>Methylobacteriaceae</taxon>
        <taxon>Enterovirga</taxon>
    </lineage>
</organism>
<dbReference type="EMBL" id="JABEPP010000009">
    <property type="protein sequence ID" value="NNM75281.1"/>
    <property type="molecule type" value="Genomic_DNA"/>
</dbReference>
<evidence type="ECO:0000256" key="2">
    <source>
        <dbReference type="ARBA" id="ARBA00007639"/>
    </source>
</evidence>